<gene>
    <name evidence="2" type="ORF">ACFPN5_18165</name>
</gene>
<evidence type="ECO:0008006" key="4">
    <source>
        <dbReference type="Google" id="ProtNLM"/>
    </source>
</evidence>
<reference evidence="3" key="1">
    <citation type="journal article" date="2019" name="Int. J. Syst. Evol. Microbiol.">
        <title>The Global Catalogue of Microorganisms (GCM) 10K type strain sequencing project: providing services to taxonomists for standard genome sequencing and annotation.</title>
        <authorList>
            <consortium name="The Broad Institute Genomics Platform"/>
            <consortium name="The Broad Institute Genome Sequencing Center for Infectious Disease"/>
            <person name="Wu L."/>
            <person name="Ma J."/>
        </authorList>
    </citation>
    <scope>NUCLEOTIDE SEQUENCE [LARGE SCALE GENOMIC DNA]</scope>
    <source>
        <strain evidence="3">KACC 12649</strain>
    </source>
</reference>
<keyword evidence="3" id="KW-1185">Reference proteome</keyword>
<protein>
    <recommendedName>
        <fullName evidence="4">Lipoprotein</fullName>
    </recommendedName>
</protein>
<feature type="chain" id="PRO_5045810372" description="Lipoprotein" evidence="1">
    <location>
        <begin position="21"/>
        <end position="109"/>
    </location>
</feature>
<keyword evidence="1" id="KW-0732">Signal</keyword>
<organism evidence="2 3">
    <name type="scientific">Massilia niabensis</name>
    <dbReference type="NCBI Taxonomy" id="544910"/>
    <lineage>
        <taxon>Bacteria</taxon>
        <taxon>Pseudomonadati</taxon>
        <taxon>Pseudomonadota</taxon>
        <taxon>Betaproteobacteria</taxon>
        <taxon>Burkholderiales</taxon>
        <taxon>Oxalobacteraceae</taxon>
        <taxon>Telluria group</taxon>
        <taxon>Massilia</taxon>
    </lineage>
</organism>
<evidence type="ECO:0000313" key="3">
    <source>
        <dbReference type="Proteomes" id="UP001596050"/>
    </source>
</evidence>
<evidence type="ECO:0000256" key="1">
    <source>
        <dbReference type="SAM" id="SignalP"/>
    </source>
</evidence>
<proteinExistence type="predicted"/>
<dbReference type="PROSITE" id="PS51257">
    <property type="entry name" value="PROKAR_LIPOPROTEIN"/>
    <property type="match status" value="1"/>
</dbReference>
<dbReference type="Proteomes" id="UP001596050">
    <property type="component" value="Unassembled WGS sequence"/>
</dbReference>
<dbReference type="RefSeq" id="WP_379785185.1">
    <property type="nucleotide sequence ID" value="NZ_JBHSMU010000015.1"/>
</dbReference>
<name>A0ABW0L7P1_9BURK</name>
<evidence type="ECO:0000313" key="2">
    <source>
        <dbReference type="EMBL" id="MFC5461739.1"/>
    </source>
</evidence>
<accession>A0ABW0L7P1</accession>
<dbReference type="EMBL" id="JBHSMU010000015">
    <property type="protein sequence ID" value="MFC5461739.1"/>
    <property type="molecule type" value="Genomic_DNA"/>
</dbReference>
<feature type="signal peptide" evidence="1">
    <location>
        <begin position="1"/>
        <end position="20"/>
    </location>
</feature>
<comment type="caution">
    <text evidence="2">The sequence shown here is derived from an EMBL/GenBank/DDBJ whole genome shotgun (WGS) entry which is preliminary data.</text>
</comment>
<sequence length="109" mass="11418">MMKRLLPLMMLAALSGCAMFGKKPATPAVAAAATSAPQLVDAGGALIERVPYRVGVSSVTVEQLARQHACTGQGAGLVTAPGPVEVYRLQCAGGRVFMARCELRQCRKM</sequence>